<comment type="caution">
    <text evidence="2">The sequence shown here is derived from an EMBL/GenBank/DDBJ whole genome shotgun (WGS) entry which is preliminary data.</text>
</comment>
<protein>
    <submittedName>
        <fullName evidence="2">Uncharacterized protein</fullName>
    </submittedName>
</protein>
<organism evidence="2 3">
    <name type="scientific">Araneus ventricosus</name>
    <name type="common">Orbweaver spider</name>
    <name type="synonym">Epeira ventricosa</name>
    <dbReference type="NCBI Taxonomy" id="182803"/>
    <lineage>
        <taxon>Eukaryota</taxon>
        <taxon>Metazoa</taxon>
        <taxon>Ecdysozoa</taxon>
        <taxon>Arthropoda</taxon>
        <taxon>Chelicerata</taxon>
        <taxon>Arachnida</taxon>
        <taxon>Araneae</taxon>
        <taxon>Araneomorphae</taxon>
        <taxon>Entelegynae</taxon>
        <taxon>Araneoidea</taxon>
        <taxon>Araneidae</taxon>
        <taxon>Araneus</taxon>
    </lineage>
</organism>
<name>A0A4Y2QEB0_ARAVE</name>
<feature type="region of interest" description="Disordered" evidence="1">
    <location>
        <begin position="1"/>
        <end position="22"/>
    </location>
</feature>
<feature type="compositionally biased region" description="Basic and acidic residues" evidence="1">
    <location>
        <begin position="1"/>
        <end position="13"/>
    </location>
</feature>
<evidence type="ECO:0000313" key="3">
    <source>
        <dbReference type="Proteomes" id="UP000499080"/>
    </source>
</evidence>
<sequence>MQEIKHFQERQKINEPVPTPTKKGKNILTAKFMLGLTNNNPSSTDLSPNQWLHKPSTIFTRIRYDGQKKHHFDDGSICLSLTSFNNVSILLNGSILLRKGVLGRL</sequence>
<reference evidence="2 3" key="1">
    <citation type="journal article" date="2019" name="Sci. Rep.">
        <title>Orb-weaving spider Araneus ventricosus genome elucidates the spidroin gene catalogue.</title>
        <authorList>
            <person name="Kono N."/>
            <person name="Nakamura H."/>
            <person name="Ohtoshi R."/>
            <person name="Moran D.A.P."/>
            <person name="Shinohara A."/>
            <person name="Yoshida Y."/>
            <person name="Fujiwara M."/>
            <person name="Mori M."/>
            <person name="Tomita M."/>
            <person name="Arakawa K."/>
        </authorList>
    </citation>
    <scope>NUCLEOTIDE SEQUENCE [LARGE SCALE GENOMIC DNA]</scope>
</reference>
<keyword evidence="3" id="KW-1185">Reference proteome</keyword>
<gene>
    <name evidence="2" type="ORF">AVEN_44439_1</name>
</gene>
<dbReference type="AlphaFoldDB" id="A0A4Y2QEB0"/>
<dbReference type="Proteomes" id="UP000499080">
    <property type="component" value="Unassembled WGS sequence"/>
</dbReference>
<accession>A0A4Y2QEB0</accession>
<evidence type="ECO:0000256" key="1">
    <source>
        <dbReference type="SAM" id="MobiDB-lite"/>
    </source>
</evidence>
<evidence type="ECO:0000313" key="2">
    <source>
        <dbReference type="EMBL" id="GBN61949.1"/>
    </source>
</evidence>
<proteinExistence type="predicted"/>
<dbReference type="EMBL" id="BGPR01013730">
    <property type="protein sequence ID" value="GBN61949.1"/>
    <property type="molecule type" value="Genomic_DNA"/>
</dbReference>